<organism evidence="1 2">
    <name type="scientific">Lactobacillus mulieris</name>
    <dbReference type="NCBI Taxonomy" id="2508708"/>
    <lineage>
        <taxon>Bacteria</taxon>
        <taxon>Bacillati</taxon>
        <taxon>Bacillota</taxon>
        <taxon>Bacilli</taxon>
        <taxon>Lactobacillales</taxon>
        <taxon>Lactobacillaceae</taxon>
        <taxon>Lactobacillus</taxon>
    </lineage>
</organism>
<dbReference type="NCBIfam" id="TIGR01641">
    <property type="entry name" value="phageSPP1_gp7"/>
    <property type="match status" value="1"/>
</dbReference>
<evidence type="ECO:0000313" key="1">
    <source>
        <dbReference type="EMBL" id="MCZ3621876.1"/>
    </source>
</evidence>
<reference evidence="1 2" key="1">
    <citation type="submission" date="2022-01" db="EMBL/GenBank/DDBJ databases">
        <title>VMRC isolate genome collection.</title>
        <authorList>
            <person name="France M."/>
            <person name="Rutt L."/>
            <person name="Humphrys M."/>
            <person name="Ravel J."/>
        </authorList>
    </citation>
    <scope>NUCLEOTIDE SEQUENCE [LARGE SCALE GENOMIC DNA]</scope>
    <source>
        <strain evidence="1 2">C0172B4</strain>
    </source>
</reference>
<accession>A0ABT4K189</accession>
<name>A0ABT4K189_9LACO</name>
<comment type="caution">
    <text evidence="1">The sequence shown here is derived from an EMBL/GenBank/DDBJ whole genome shotgun (WGS) entry which is preliminary data.</text>
</comment>
<proteinExistence type="predicted"/>
<gene>
    <name evidence="1" type="ORF">L2772_03190</name>
</gene>
<dbReference type="RefSeq" id="WP_269254485.1">
    <property type="nucleotide sequence ID" value="NZ_JAKHPU010000002.1"/>
</dbReference>
<dbReference type="Proteomes" id="UP001211420">
    <property type="component" value="Unassembled WGS sequence"/>
</dbReference>
<keyword evidence="2" id="KW-1185">Reference proteome</keyword>
<evidence type="ECO:0000313" key="2">
    <source>
        <dbReference type="Proteomes" id="UP001211420"/>
    </source>
</evidence>
<dbReference type="EMBL" id="JAKHPW010000002">
    <property type="protein sequence ID" value="MCZ3621876.1"/>
    <property type="molecule type" value="Genomic_DNA"/>
</dbReference>
<dbReference type="InterPro" id="IPR006528">
    <property type="entry name" value="Phage_head_morphogenesis_dom"/>
</dbReference>
<protein>
    <submittedName>
        <fullName evidence="1">Minor capsid protein</fullName>
    </submittedName>
</protein>
<sequence>MTKAYWQQRMQGEKSFDKWLFETDDRFDKYYQDRFNALLSHFQSEIAREYTSLTNATGMSKDLAKQTVSNLDMKEYSQLAKRVVKEAQEARKGGNPKAFKGYSDEVNLRMKIYNATMRINRLELLKSRLATYLLEVNAELDADLRKTLSDTYVNRVKEQAGLLGQNMTSEDIDLNIQEAISYMYGNATFSQRIWKNQDVIKSSIDKVVSQGSLGGYGLEKMISQLRKLTNANYNNAKRIVRTEMTRVMDKAQEDAFRNADIKLVFWQVEKKPCAACLAIHENDVGYGKGVYPIDDSPKPVEDTHPNCRCLRSAFTEYEAWQLQWAKSKDKGAYLDQYGRVRYSDGRPVEDYLEAEKIKAKQVEEKPVDYSSLSKGSLLKSVLGKPMSIDKADQTNNNPYYLGKTARTRYKVEQARQLLTQDSEIKQAYEKAVELLKKSKGKYTLEYQEYAKEHAEAIKQYQQAINDYRNWVNRNKKYTANCQRCVITYELRRRGYNVTAGANPAYDTKLMAKMENYLKEMKVKSLNPEMLIGYNIPKHFFEIPAGAKNAGIRNFDVETNSQVDSTLLNEMKPGQRGTLSWTWSDGLSGHIINVERTNDGLLYVDTQPGKQAKSFVDYMNGRSFSNLGSGRTGVNFQRVDNLIVDEDVAKKFIVDGK</sequence>